<reference evidence="1" key="1">
    <citation type="submission" date="2014-11" db="EMBL/GenBank/DDBJ databases">
        <authorList>
            <person name="Amaro Gonzalez C."/>
        </authorList>
    </citation>
    <scope>NUCLEOTIDE SEQUENCE</scope>
</reference>
<reference evidence="1" key="2">
    <citation type="journal article" date="2015" name="Fish Shellfish Immunol.">
        <title>Early steps in the European eel (Anguilla anguilla)-Vibrio vulnificus interaction in the gills: Role of the RtxA13 toxin.</title>
        <authorList>
            <person name="Callol A."/>
            <person name="Pajuelo D."/>
            <person name="Ebbesson L."/>
            <person name="Teles M."/>
            <person name="MacKenzie S."/>
            <person name="Amaro C."/>
        </authorList>
    </citation>
    <scope>NUCLEOTIDE SEQUENCE</scope>
</reference>
<protein>
    <submittedName>
        <fullName evidence="1">Uncharacterized protein</fullName>
    </submittedName>
</protein>
<dbReference type="EMBL" id="GBXM01103068">
    <property type="protein sequence ID" value="JAH05509.1"/>
    <property type="molecule type" value="Transcribed_RNA"/>
</dbReference>
<evidence type="ECO:0000313" key="1">
    <source>
        <dbReference type="EMBL" id="JAH05509.1"/>
    </source>
</evidence>
<dbReference type="AlphaFoldDB" id="A0A0E9PLX1"/>
<name>A0A0E9PLX1_ANGAN</name>
<accession>A0A0E9PLX1</accession>
<organism evidence="1">
    <name type="scientific">Anguilla anguilla</name>
    <name type="common">European freshwater eel</name>
    <name type="synonym">Muraena anguilla</name>
    <dbReference type="NCBI Taxonomy" id="7936"/>
    <lineage>
        <taxon>Eukaryota</taxon>
        <taxon>Metazoa</taxon>
        <taxon>Chordata</taxon>
        <taxon>Craniata</taxon>
        <taxon>Vertebrata</taxon>
        <taxon>Euteleostomi</taxon>
        <taxon>Actinopterygii</taxon>
        <taxon>Neopterygii</taxon>
        <taxon>Teleostei</taxon>
        <taxon>Anguilliformes</taxon>
        <taxon>Anguillidae</taxon>
        <taxon>Anguilla</taxon>
    </lineage>
</organism>
<sequence length="22" mass="2425">MRISISGCVYGLKICILKSNIL</sequence>
<proteinExistence type="predicted"/>